<evidence type="ECO:0000313" key="5">
    <source>
        <dbReference type="Proteomes" id="UP000824540"/>
    </source>
</evidence>
<name>A0A8T2NLA8_9TELE</name>
<feature type="region of interest" description="Disordered" evidence="3">
    <location>
        <begin position="1"/>
        <end position="94"/>
    </location>
</feature>
<dbReference type="GO" id="GO:0070062">
    <property type="term" value="C:extracellular exosome"/>
    <property type="evidence" value="ECO:0007669"/>
    <property type="project" value="TreeGrafter"/>
</dbReference>
<dbReference type="AlphaFoldDB" id="A0A8T2NLA8"/>
<sequence>MAFLEAHRQLRTALTSGPPSGDEARTERQGDEEQDRASVTSEHTIHTTEEKQTEEDTDCLVNRSQNSQEGGPEQDGVVPDPEPIAPQPPASPPRLKTTIYMETVQFLLQNNALQMAQRALAQQLLCPDGGSNGSYHLALARLQLLNSEFCLAEASLEKAVNSSLQHPDVWAFSGHLHYLTGNYGKAEMCYERTLDFVTDASDTHPIYFRLGDIYLQKGQLGELSEAEDALIEANALNNANPEVWGYLSLVCLRLDLQKEALLREITQLQDQVGFGDPSFRTKTTTVIGQDLR</sequence>
<dbReference type="Gene3D" id="1.25.40.10">
    <property type="entry name" value="Tetratricopeptide repeat domain"/>
    <property type="match status" value="1"/>
</dbReference>
<dbReference type="GO" id="GO:0003341">
    <property type="term" value="P:cilium movement"/>
    <property type="evidence" value="ECO:0007669"/>
    <property type="project" value="TreeGrafter"/>
</dbReference>
<dbReference type="PANTHER" id="PTHR44314">
    <property type="entry name" value="CILIA- AND FLAGELLA-ASSOCIATED PROTEIN 70"/>
    <property type="match status" value="1"/>
</dbReference>
<comment type="caution">
    <text evidence="4">The sequence shown here is derived from an EMBL/GenBank/DDBJ whole genome shotgun (WGS) entry which is preliminary data.</text>
</comment>
<reference evidence="4" key="1">
    <citation type="thesis" date="2021" institute="BYU ScholarsArchive" country="Provo, UT, USA">
        <title>Applications of and Algorithms for Genome Assembly and Genomic Analyses with an Emphasis on Marine Teleosts.</title>
        <authorList>
            <person name="Pickett B.D."/>
        </authorList>
    </citation>
    <scope>NUCLEOTIDE SEQUENCE</scope>
    <source>
        <strain evidence="4">HI-2016</strain>
    </source>
</reference>
<evidence type="ECO:0000256" key="2">
    <source>
        <dbReference type="ARBA" id="ARBA00022803"/>
    </source>
</evidence>
<gene>
    <name evidence="4" type="ORF">JZ751_021569</name>
</gene>
<dbReference type="GO" id="GO:0060271">
    <property type="term" value="P:cilium assembly"/>
    <property type="evidence" value="ECO:0007669"/>
    <property type="project" value="TreeGrafter"/>
</dbReference>
<accession>A0A8T2NLA8</accession>
<evidence type="ECO:0000256" key="1">
    <source>
        <dbReference type="ARBA" id="ARBA00022737"/>
    </source>
</evidence>
<dbReference type="InterPro" id="IPR052628">
    <property type="entry name" value="CFAP70"/>
</dbReference>
<dbReference type="EMBL" id="JAFBMS010000043">
    <property type="protein sequence ID" value="KAG9340456.1"/>
    <property type="molecule type" value="Genomic_DNA"/>
</dbReference>
<dbReference type="InterPro" id="IPR011990">
    <property type="entry name" value="TPR-like_helical_dom_sf"/>
</dbReference>
<dbReference type="PANTHER" id="PTHR44314:SF1">
    <property type="entry name" value="CILIA- AND FLAGELLA-ASSOCIATED PROTEIN 70"/>
    <property type="match status" value="1"/>
</dbReference>
<organism evidence="4 5">
    <name type="scientific">Albula glossodonta</name>
    <name type="common">roundjaw bonefish</name>
    <dbReference type="NCBI Taxonomy" id="121402"/>
    <lineage>
        <taxon>Eukaryota</taxon>
        <taxon>Metazoa</taxon>
        <taxon>Chordata</taxon>
        <taxon>Craniata</taxon>
        <taxon>Vertebrata</taxon>
        <taxon>Euteleostomi</taxon>
        <taxon>Actinopterygii</taxon>
        <taxon>Neopterygii</taxon>
        <taxon>Teleostei</taxon>
        <taxon>Albuliformes</taxon>
        <taxon>Albulidae</taxon>
        <taxon>Albula</taxon>
    </lineage>
</organism>
<evidence type="ECO:0000256" key="3">
    <source>
        <dbReference type="SAM" id="MobiDB-lite"/>
    </source>
</evidence>
<keyword evidence="2" id="KW-0802">TPR repeat</keyword>
<proteinExistence type="predicted"/>
<protein>
    <submittedName>
        <fullName evidence="4">Uncharacterized protein</fullName>
    </submittedName>
</protein>
<keyword evidence="1" id="KW-0677">Repeat</keyword>
<dbReference type="SUPFAM" id="SSF48452">
    <property type="entry name" value="TPR-like"/>
    <property type="match status" value="1"/>
</dbReference>
<dbReference type="OrthoDB" id="10262375at2759"/>
<feature type="compositionally biased region" description="Pro residues" evidence="3">
    <location>
        <begin position="80"/>
        <end position="92"/>
    </location>
</feature>
<dbReference type="GO" id="GO:0031514">
    <property type="term" value="C:motile cilium"/>
    <property type="evidence" value="ECO:0007669"/>
    <property type="project" value="TreeGrafter"/>
</dbReference>
<feature type="compositionally biased region" description="Basic and acidic residues" evidence="3">
    <location>
        <begin position="22"/>
        <end position="31"/>
    </location>
</feature>
<dbReference type="Proteomes" id="UP000824540">
    <property type="component" value="Unassembled WGS sequence"/>
</dbReference>
<keyword evidence="5" id="KW-1185">Reference proteome</keyword>
<evidence type="ECO:0000313" key="4">
    <source>
        <dbReference type="EMBL" id="KAG9340456.1"/>
    </source>
</evidence>